<comment type="caution">
    <text evidence="2">The sequence shown here is derived from an EMBL/GenBank/DDBJ whole genome shotgun (WGS) entry which is preliminary data.</text>
</comment>
<name>A0AAV3YS97_9GAST</name>
<evidence type="ECO:0000313" key="2">
    <source>
        <dbReference type="EMBL" id="GFN85314.1"/>
    </source>
</evidence>
<proteinExistence type="predicted"/>
<evidence type="ECO:0000256" key="1">
    <source>
        <dbReference type="SAM" id="MobiDB-lite"/>
    </source>
</evidence>
<accession>A0AAV3YS97</accession>
<dbReference type="EMBL" id="BLXT01001405">
    <property type="protein sequence ID" value="GFN85314.1"/>
    <property type="molecule type" value="Genomic_DNA"/>
</dbReference>
<reference evidence="2 3" key="1">
    <citation type="journal article" date="2021" name="Elife">
        <title>Chloroplast acquisition without the gene transfer in kleptoplastic sea slugs, Plakobranchus ocellatus.</title>
        <authorList>
            <person name="Maeda T."/>
            <person name="Takahashi S."/>
            <person name="Yoshida T."/>
            <person name="Shimamura S."/>
            <person name="Takaki Y."/>
            <person name="Nagai Y."/>
            <person name="Toyoda A."/>
            <person name="Suzuki Y."/>
            <person name="Arimoto A."/>
            <person name="Ishii H."/>
            <person name="Satoh N."/>
            <person name="Nishiyama T."/>
            <person name="Hasebe M."/>
            <person name="Maruyama T."/>
            <person name="Minagawa J."/>
            <person name="Obokata J."/>
            <person name="Shigenobu S."/>
        </authorList>
    </citation>
    <scope>NUCLEOTIDE SEQUENCE [LARGE SCALE GENOMIC DNA]</scope>
</reference>
<protein>
    <submittedName>
        <fullName evidence="2">Uncharacterized protein</fullName>
    </submittedName>
</protein>
<keyword evidence="3" id="KW-1185">Reference proteome</keyword>
<sequence length="159" mass="17542">MHRVATKVRKKRQPTGADQKQDGWMTSEEQQVHNGRGRHKIGGNDGRHLQKATSCSGWTKPSSNQLNDTNNNITTCSYSTNMNSNISIIGPPSSRGRRNQNIFKMLKIINMTFTMTYTQTNASRGSVALRLTNSTGSLQGAFCTGFEFDSPILSTTILA</sequence>
<feature type="region of interest" description="Disordered" evidence="1">
    <location>
        <begin position="1"/>
        <end position="68"/>
    </location>
</feature>
<feature type="compositionally biased region" description="Basic residues" evidence="1">
    <location>
        <begin position="1"/>
        <end position="13"/>
    </location>
</feature>
<dbReference type="AlphaFoldDB" id="A0AAV3YS97"/>
<evidence type="ECO:0000313" key="3">
    <source>
        <dbReference type="Proteomes" id="UP000735302"/>
    </source>
</evidence>
<feature type="compositionally biased region" description="Polar residues" evidence="1">
    <location>
        <begin position="51"/>
        <end position="68"/>
    </location>
</feature>
<dbReference type="Proteomes" id="UP000735302">
    <property type="component" value="Unassembled WGS sequence"/>
</dbReference>
<organism evidence="2 3">
    <name type="scientific">Plakobranchus ocellatus</name>
    <dbReference type="NCBI Taxonomy" id="259542"/>
    <lineage>
        <taxon>Eukaryota</taxon>
        <taxon>Metazoa</taxon>
        <taxon>Spiralia</taxon>
        <taxon>Lophotrochozoa</taxon>
        <taxon>Mollusca</taxon>
        <taxon>Gastropoda</taxon>
        <taxon>Heterobranchia</taxon>
        <taxon>Euthyneura</taxon>
        <taxon>Panpulmonata</taxon>
        <taxon>Sacoglossa</taxon>
        <taxon>Placobranchoidea</taxon>
        <taxon>Plakobranchidae</taxon>
        <taxon>Plakobranchus</taxon>
    </lineage>
</organism>
<gene>
    <name evidence="2" type="ORF">PoB_001182000</name>
</gene>